<keyword evidence="8" id="KW-0408">Iron</keyword>
<keyword evidence="13" id="KW-1185">Reference proteome</keyword>
<evidence type="ECO:0000256" key="6">
    <source>
        <dbReference type="ARBA" id="ARBA00022723"/>
    </source>
</evidence>
<dbReference type="PRINTS" id="PR00368">
    <property type="entry name" value="FADPNR"/>
</dbReference>
<dbReference type="GO" id="GO:0051536">
    <property type="term" value="F:iron-sulfur cluster binding"/>
    <property type="evidence" value="ECO:0007669"/>
    <property type="project" value="UniProtKB-KW"/>
</dbReference>
<dbReference type="InterPro" id="IPR051793">
    <property type="entry name" value="NADH:flavin_oxidoreductase"/>
</dbReference>
<accession>K4LGB3</accession>
<sequence length="644" mass="69322">MNFQLLFSPIKIGTMEVANRFVVPPMGTNLANPDGTVSEELIAYWEARAKGGWGLLIVEITGVEPLAKAIPNQLGLWDDKFIPGFKKLVDAVHRYGTKIAVQIHHAGRQTSSAILGGEQPVAPSPVPCFVTRETPRELSTEEVYQLIEKFGDAAARAREAGFDAIEIHGAHGYLVAQFMSQHTNKRVDEFGGSLYNRMRFPVEVIRNVRRKVGGSFPIIFRMSADEKVVDGRNIEESIAVASIVEEAGVNALHISVGVYASMPYIVPPPDVAPGFNLSNAAEIKKAVSVPVIAVGRINDPVLAEQAIRTGKADLLAWGRQSLADPDLPNKVAAGRIEEISPCISCNQGCIGYIFNPDKMKCSCLVNPFCGREYKMKIEPAAQSKKVVIVGGGPGGLEAAWIAAARGHHVVLFEKEQSPGGQFRVGAIAPAKQDLTKAINYYTYMGKKCGVDFRFGTRADAGQVLAEKPDVVIVATGGEPSIPEIPGIDNPKVVTATDILLGKKAAGKKVLIIGGGLVGSETADFLGEHGHEVTIVEALPEIAEDVQESVKHFLLLRLKRHEVRIETNAKVIEILQDGVKVEKGGREKQLTGFDTVVIAVGAKSVNDLKPQLEGKVPELYVIGDASRPRKAIDAIEEAASLAIKI</sequence>
<evidence type="ECO:0000259" key="10">
    <source>
        <dbReference type="Pfam" id="PF00724"/>
    </source>
</evidence>
<dbReference type="GO" id="GO:0046872">
    <property type="term" value="F:metal ion binding"/>
    <property type="evidence" value="ECO:0007669"/>
    <property type="project" value="UniProtKB-KW"/>
</dbReference>
<dbReference type="eggNOG" id="COG0446">
    <property type="taxonomic scope" value="Bacteria"/>
</dbReference>
<dbReference type="GO" id="GO:0010181">
    <property type="term" value="F:FMN binding"/>
    <property type="evidence" value="ECO:0007669"/>
    <property type="project" value="InterPro"/>
</dbReference>
<organism evidence="12 13">
    <name type="scientific">Thermacetogenium phaeum (strain ATCC BAA-254 / DSM 26808 / PB)</name>
    <dbReference type="NCBI Taxonomy" id="1089553"/>
    <lineage>
        <taxon>Bacteria</taxon>
        <taxon>Bacillati</taxon>
        <taxon>Bacillota</taxon>
        <taxon>Clostridia</taxon>
        <taxon>Thermoanaerobacterales</taxon>
        <taxon>Thermoanaerobacteraceae</taxon>
        <taxon>Thermacetogenium</taxon>
    </lineage>
</organism>
<evidence type="ECO:0000256" key="1">
    <source>
        <dbReference type="ARBA" id="ARBA00001917"/>
    </source>
</evidence>
<dbReference type="AlphaFoldDB" id="K4LGB3"/>
<dbReference type="InterPro" id="IPR001155">
    <property type="entry name" value="OxRdtase_FMN_N"/>
</dbReference>
<dbReference type="STRING" id="1089553.Tph_c18590"/>
<protein>
    <submittedName>
        <fullName evidence="12">Flavin oxidoreductase/NADH oxidase</fullName>
    </submittedName>
</protein>
<dbReference type="Proteomes" id="UP000000467">
    <property type="component" value="Chromosome"/>
</dbReference>
<keyword evidence="6" id="KW-0479">Metal-binding</keyword>
<dbReference type="Gene3D" id="3.50.50.60">
    <property type="entry name" value="FAD/NAD(P)-binding domain"/>
    <property type="match status" value="1"/>
</dbReference>
<comment type="similarity">
    <text evidence="3">In the N-terminal section; belongs to the NADH:flavin oxidoreductase/NADH oxidase family.</text>
</comment>
<dbReference type="PANTHER" id="PTHR42917">
    <property type="entry name" value="2,4-DIENOYL-COA REDUCTASE"/>
    <property type="match status" value="1"/>
</dbReference>
<keyword evidence="4" id="KW-0285">Flavoprotein</keyword>
<name>K4LGB3_THEPS</name>
<comment type="cofactor">
    <cofactor evidence="1">
        <name>FMN</name>
        <dbReference type="ChEBI" id="CHEBI:58210"/>
    </cofactor>
</comment>
<feature type="domain" description="NADH:flavin oxidoreductase/NADH oxidase N-terminal" evidence="10">
    <location>
        <begin position="6"/>
        <end position="336"/>
    </location>
</feature>
<dbReference type="OrthoDB" id="9772736at2"/>
<dbReference type="Gene3D" id="3.40.50.720">
    <property type="entry name" value="NAD(P)-binding Rossmann-like Domain"/>
    <property type="match status" value="1"/>
</dbReference>
<dbReference type="KEGG" id="tpz:Tph_c18590"/>
<evidence type="ECO:0000313" key="12">
    <source>
        <dbReference type="EMBL" id="AFV12056.1"/>
    </source>
</evidence>
<dbReference type="Pfam" id="PF07992">
    <property type="entry name" value="Pyr_redox_2"/>
    <property type="match status" value="1"/>
</dbReference>
<dbReference type="GO" id="GO:0016491">
    <property type="term" value="F:oxidoreductase activity"/>
    <property type="evidence" value="ECO:0007669"/>
    <property type="project" value="UniProtKB-KW"/>
</dbReference>
<dbReference type="InterPro" id="IPR036188">
    <property type="entry name" value="FAD/NAD-bd_sf"/>
</dbReference>
<dbReference type="eggNOG" id="COG1902">
    <property type="taxonomic scope" value="Bacteria"/>
</dbReference>
<comment type="cofactor">
    <cofactor evidence="2">
        <name>[4Fe-4S] cluster</name>
        <dbReference type="ChEBI" id="CHEBI:49883"/>
    </cofactor>
</comment>
<dbReference type="HOGENOM" id="CLU_012153_1_2_9"/>
<dbReference type="InterPro" id="IPR013785">
    <property type="entry name" value="Aldolase_TIM"/>
</dbReference>
<proteinExistence type="inferred from homology"/>
<keyword evidence="9" id="KW-0411">Iron-sulfur</keyword>
<gene>
    <name evidence="12" type="primary">nadH2</name>
    <name evidence="12" type="ordered locus">Tph_c18590</name>
</gene>
<reference evidence="12 13" key="1">
    <citation type="journal article" date="2012" name="BMC Genomics">
        <title>Genome-guided analysis of physiological and morphological traits of the fermentative acetate oxidizer Thermacetogenium phaeum.</title>
        <authorList>
            <person name="Oehler D."/>
            <person name="Poehlein A."/>
            <person name="Leimbach A."/>
            <person name="Muller N."/>
            <person name="Daniel R."/>
            <person name="Gottschalk G."/>
            <person name="Schink B."/>
        </authorList>
    </citation>
    <scope>NUCLEOTIDE SEQUENCE [LARGE SCALE GENOMIC DNA]</scope>
    <source>
        <strain evidence="13">ATCC BAA-254 / DSM 26808 / PB</strain>
    </source>
</reference>
<evidence type="ECO:0000256" key="5">
    <source>
        <dbReference type="ARBA" id="ARBA00022643"/>
    </source>
</evidence>
<evidence type="ECO:0000256" key="9">
    <source>
        <dbReference type="ARBA" id="ARBA00023014"/>
    </source>
</evidence>
<keyword evidence="7" id="KW-0560">Oxidoreductase</keyword>
<dbReference type="CDD" id="cd02803">
    <property type="entry name" value="OYE_like_FMN_family"/>
    <property type="match status" value="1"/>
</dbReference>
<evidence type="ECO:0000256" key="4">
    <source>
        <dbReference type="ARBA" id="ARBA00022630"/>
    </source>
</evidence>
<evidence type="ECO:0000313" key="13">
    <source>
        <dbReference type="Proteomes" id="UP000000467"/>
    </source>
</evidence>
<evidence type="ECO:0000256" key="2">
    <source>
        <dbReference type="ARBA" id="ARBA00001966"/>
    </source>
</evidence>
<dbReference type="RefSeq" id="WP_015050933.1">
    <property type="nucleotide sequence ID" value="NC_018870.1"/>
</dbReference>
<evidence type="ECO:0000256" key="3">
    <source>
        <dbReference type="ARBA" id="ARBA00011048"/>
    </source>
</evidence>
<dbReference type="Gene3D" id="3.20.20.70">
    <property type="entry name" value="Aldolase class I"/>
    <property type="match status" value="1"/>
</dbReference>
<dbReference type="SUPFAM" id="SSF51395">
    <property type="entry name" value="FMN-linked oxidoreductases"/>
    <property type="match status" value="1"/>
</dbReference>
<evidence type="ECO:0000259" key="11">
    <source>
        <dbReference type="Pfam" id="PF07992"/>
    </source>
</evidence>
<dbReference type="PANTHER" id="PTHR42917:SF2">
    <property type="entry name" value="2,4-DIENOYL-COA REDUCTASE [(2E)-ENOYL-COA-PRODUCING]"/>
    <property type="match status" value="1"/>
</dbReference>
<feature type="domain" description="FAD/NAD(P)-binding" evidence="11">
    <location>
        <begin position="384"/>
        <end position="635"/>
    </location>
</feature>
<dbReference type="EMBL" id="CP003732">
    <property type="protein sequence ID" value="AFV12056.1"/>
    <property type="molecule type" value="Genomic_DNA"/>
</dbReference>
<dbReference type="Pfam" id="PF00724">
    <property type="entry name" value="Oxidored_FMN"/>
    <property type="match status" value="1"/>
</dbReference>
<dbReference type="InterPro" id="IPR023753">
    <property type="entry name" value="FAD/NAD-binding_dom"/>
</dbReference>
<dbReference type="PRINTS" id="PR00469">
    <property type="entry name" value="PNDRDTASEII"/>
</dbReference>
<evidence type="ECO:0000256" key="8">
    <source>
        <dbReference type="ARBA" id="ARBA00023004"/>
    </source>
</evidence>
<evidence type="ECO:0000256" key="7">
    <source>
        <dbReference type="ARBA" id="ARBA00023002"/>
    </source>
</evidence>
<keyword evidence="5" id="KW-0288">FMN</keyword>
<dbReference type="SUPFAM" id="SSF51905">
    <property type="entry name" value="FAD/NAD(P)-binding domain"/>
    <property type="match status" value="1"/>
</dbReference>